<accession>A8SD52</accession>
<gene>
    <name evidence="1" type="ORF">FAEPRAM212_02124</name>
</gene>
<dbReference type="HOGENOM" id="CLU_2751867_0_0_9"/>
<evidence type="ECO:0000313" key="2">
    <source>
        <dbReference type="Proteomes" id="UP000005945"/>
    </source>
</evidence>
<evidence type="ECO:0000313" key="1">
    <source>
        <dbReference type="EMBL" id="EDP20799.1"/>
    </source>
</evidence>
<sequence>MPQACKDAPLGQRQGGVFRLPPPYLWTPPTPQRAKGCSPLTILKKKSKHKKASAAPVGAIALTLFSLLHL</sequence>
<dbReference type="Proteomes" id="UP000005945">
    <property type="component" value="Unassembled WGS sequence"/>
</dbReference>
<dbReference type="EMBL" id="ABED02000028">
    <property type="protein sequence ID" value="EDP20799.1"/>
    <property type="molecule type" value="Genomic_DNA"/>
</dbReference>
<dbReference type="AlphaFoldDB" id="A8SD52"/>
<proteinExistence type="predicted"/>
<protein>
    <submittedName>
        <fullName evidence="1">Uncharacterized protein</fullName>
    </submittedName>
</protein>
<comment type="caution">
    <text evidence="1">The sequence shown here is derived from an EMBL/GenBank/DDBJ whole genome shotgun (WGS) entry which is preliminary data.</text>
</comment>
<name>A8SD52_9FIRM</name>
<reference evidence="1 2" key="1">
    <citation type="submission" date="2007-09" db="EMBL/GenBank/DDBJ databases">
        <title>Draft genome sequence of Faecalibacterium prausnitzii M21/2.</title>
        <authorList>
            <person name="Sudarsanam P."/>
            <person name="Ley R."/>
            <person name="Guruge J."/>
            <person name="Turnbaugh P.J."/>
            <person name="Mahowald M."/>
            <person name="Liep D."/>
            <person name="Gordon J."/>
        </authorList>
    </citation>
    <scope>NUCLEOTIDE SEQUENCE [LARGE SCALE GENOMIC DNA]</scope>
    <source>
        <strain evidence="1 2">M21/2</strain>
    </source>
</reference>
<organism evidence="1 2">
    <name type="scientific">Faecalibacterium prausnitzii M21/2</name>
    <dbReference type="NCBI Taxonomy" id="411485"/>
    <lineage>
        <taxon>Bacteria</taxon>
        <taxon>Bacillati</taxon>
        <taxon>Bacillota</taxon>
        <taxon>Clostridia</taxon>
        <taxon>Eubacteriales</taxon>
        <taxon>Oscillospiraceae</taxon>
        <taxon>Faecalibacterium</taxon>
    </lineage>
</organism>
<reference evidence="1 2" key="2">
    <citation type="submission" date="2007-09" db="EMBL/GenBank/DDBJ databases">
        <authorList>
            <person name="Fulton L."/>
            <person name="Clifton S."/>
            <person name="Fulton B."/>
            <person name="Xu J."/>
            <person name="Minx P."/>
            <person name="Pepin K.H."/>
            <person name="Johnson M."/>
            <person name="Thiruvilangam P."/>
            <person name="Bhonagiri V."/>
            <person name="Nash W.E."/>
            <person name="Mardis E.R."/>
            <person name="Wilson R.K."/>
        </authorList>
    </citation>
    <scope>NUCLEOTIDE SEQUENCE [LARGE SCALE GENOMIC DNA]</scope>
    <source>
        <strain evidence="1 2">M21/2</strain>
    </source>
</reference>